<organism evidence="1 2">
    <name type="scientific">Clostridium kluyveri (strain NBRC 12016)</name>
    <dbReference type="NCBI Taxonomy" id="583346"/>
    <lineage>
        <taxon>Bacteria</taxon>
        <taxon>Bacillati</taxon>
        <taxon>Bacillota</taxon>
        <taxon>Clostridia</taxon>
        <taxon>Eubacteriales</taxon>
        <taxon>Clostridiaceae</taxon>
        <taxon>Clostridium</taxon>
    </lineage>
</organism>
<dbReference type="EMBL" id="AP009049">
    <property type="protein sequence ID" value="BAH07543.1"/>
    <property type="molecule type" value="Genomic_DNA"/>
</dbReference>
<dbReference type="HOGENOM" id="CLU_978989_0_0_9"/>
<dbReference type="Proteomes" id="UP000007969">
    <property type="component" value="Chromosome"/>
</dbReference>
<proteinExistence type="predicted"/>
<dbReference type="KEGG" id="ckr:CKR_2492"/>
<name>B9E4W8_CLOK1</name>
<reference evidence="2" key="1">
    <citation type="submission" date="2005-09" db="EMBL/GenBank/DDBJ databases">
        <title>Complete genome sequence of Clostridium kluyveri and comparative genomics of Clostridia species.</title>
        <authorList>
            <person name="Inui M."/>
            <person name="Nonaka H."/>
            <person name="Shinoda Y."/>
            <person name="Ikenaga Y."/>
            <person name="Abe M."/>
            <person name="Naito K."/>
            <person name="Vertes A.A."/>
            <person name="Yukawa H."/>
        </authorList>
    </citation>
    <scope>NUCLEOTIDE SEQUENCE [LARGE SCALE GENOMIC DNA]</scope>
    <source>
        <strain evidence="2">NBRC 12016</strain>
    </source>
</reference>
<evidence type="ECO:0000313" key="1">
    <source>
        <dbReference type="EMBL" id="BAH07543.1"/>
    </source>
</evidence>
<dbReference type="AlphaFoldDB" id="B9E4W8"/>
<accession>B9E4W8</accession>
<sequence length="284" mass="32862">MNILMKEIKLKMKILESIKGIGPDLLKISNNTPFEVTIDEWSIIKSYANQIIKIGSEAEENIKAFISSFQILKKCAVKWEESIFLNIIKLSDYLYKFGMETVKVEYCKLKDILCSVQGMKPSEHDRLLFHKAILNCINEIENIINLSSIVIEDLIDFSNSIENTYRECQQYMYIRANDWIINIDSNSKMKNACGMDIVQQTIQAVVELSLLMIKIHTPPLADIQRFRGVWASIREDLDYIDLIFNKEIQIDEPFIVSINISVAISEWERVAMEAYDFSNKAKLL</sequence>
<evidence type="ECO:0000313" key="2">
    <source>
        <dbReference type="Proteomes" id="UP000007969"/>
    </source>
</evidence>
<protein>
    <submittedName>
        <fullName evidence="1">Uncharacterized protein</fullName>
    </submittedName>
</protein>
<gene>
    <name evidence="1" type="ordered locus">CKR_2492</name>
</gene>